<evidence type="ECO:0000256" key="1">
    <source>
        <dbReference type="ARBA" id="ARBA00022670"/>
    </source>
</evidence>
<dbReference type="CDD" id="cd08071">
    <property type="entry name" value="MPN_DUF2466"/>
    <property type="match status" value="1"/>
</dbReference>
<feature type="domain" description="MPN" evidence="6">
    <location>
        <begin position="30"/>
        <end position="155"/>
    </location>
</feature>
<dbReference type="InterPro" id="IPR001405">
    <property type="entry name" value="UPF0758"/>
</dbReference>
<protein>
    <submittedName>
        <fullName evidence="7">RadC-like JAB domain-containing protein</fullName>
    </submittedName>
</protein>
<keyword evidence="3" id="KW-0378">Hydrolase</keyword>
<keyword evidence="4" id="KW-0862">Zinc</keyword>
<gene>
    <name evidence="7" type="ORF">BDD43_2205</name>
</gene>
<dbReference type="PANTHER" id="PTHR30471:SF3">
    <property type="entry name" value="UPF0758 PROTEIN YEES-RELATED"/>
    <property type="match status" value="1"/>
</dbReference>
<dbReference type="InterPro" id="IPR037518">
    <property type="entry name" value="MPN"/>
</dbReference>
<proteinExistence type="predicted"/>
<dbReference type="PANTHER" id="PTHR30471">
    <property type="entry name" value="DNA REPAIR PROTEIN RADC"/>
    <property type="match status" value="1"/>
</dbReference>
<sequence length="156" mass="17248">MTASQTASQFKVTEVELVYRNKVHPSERVRINKSEIAYQVLKSTWNENRIGLVEEFKILLLDLRNNCLGISEIASGGMTMVSVDPALIYATALKAKANKIILAHNHPTAHLDPSEADIDLTNKLAQGGEILGLKVVEHIILSSHGYYSMADHGWIP</sequence>
<dbReference type="GO" id="GO:0008237">
    <property type="term" value="F:metallopeptidase activity"/>
    <property type="evidence" value="ECO:0007669"/>
    <property type="project" value="UniProtKB-KW"/>
</dbReference>
<evidence type="ECO:0000256" key="4">
    <source>
        <dbReference type="ARBA" id="ARBA00022833"/>
    </source>
</evidence>
<dbReference type="InterPro" id="IPR025657">
    <property type="entry name" value="RadC_JAB"/>
</dbReference>
<reference evidence="7 8" key="1">
    <citation type="submission" date="2018-10" db="EMBL/GenBank/DDBJ databases">
        <title>Genomic Encyclopedia of Archaeal and Bacterial Type Strains, Phase II (KMG-II): from individual species to whole genera.</title>
        <authorList>
            <person name="Goeker M."/>
        </authorList>
    </citation>
    <scope>NUCLEOTIDE SEQUENCE [LARGE SCALE GENOMIC DNA]</scope>
    <source>
        <strain evidence="7 8">DSM 18602</strain>
    </source>
</reference>
<dbReference type="GO" id="GO:0046872">
    <property type="term" value="F:metal ion binding"/>
    <property type="evidence" value="ECO:0007669"/>
    <property type="project" value="UniProtKB-KW"/>
</dbReference>
<keyword evidence="8" id="KW-1185">Reference proteome</keyword>
<dbReference type="GO" id="GO:0006508">
    <property type="term" value="P:proteolysis"/>
    <property type="evidence" value="ECO:0007669"/>
    <property type="project" value="UniProtKB-KW"/>
</dbReference>
<keyword evidence="1" id="KW-0645">Protease</keyword>
<evidence type="ECO:0000256" key="5">
    <source>
        <dbReference type="ARBA" id="ARBA00023049"/>
    </source>
</evidence>
<dbReference type="Pfam" id="PF04002">
    <property type="entry name" value="RadC"/>
    <property type="match status" value="1"/>
</dbReference>
<dbReference type="Gene3D" id="3.40.140.10">
    <property type="entry name" value="Cytidine Deaminase, domain 2"/>
    <property type="match status" value="1"/>
</dbReference>
<name>A0A495J117_9SPHI</name>
<evidence type="ECO:0000256" key="3">
    <source>
        <dbReference type="ARBA" id="ARBA00022801"/>
    </source>
</evidence>
<accession>A0A495J117</accession>
<dbReference type="EMBL" id="RBKU01000001">
    <property type="protein sequence ID" value="RKR82038.1"/>
    <property type="molecule type" value="Genomic_DNA"/>
</dbReference>
<dbReference type="AlphaFoldDB" id="A0A495J117"/>
<evidence type="ECO:0000256" key="2">
    <source>
        <dbReference type="ARBA" id="ARBA00022723"/>
    </source>
</evidence>
<keyword evidence="5" id="KW-0482">Metalloprotease</keyword>
<evidence type="ECO:0000259" key="6">
    <source>
        <dbReference type="PROSITE" id="PS50249"/>
    </source>
</evidence>
<evidence type="ECO:0000313" key="8">
    <source>
        <dbReference type="Proteomes" id="UP000268007"/>
    </source>
</evidence>
<keyword evidence="2" id="KW-0479">Metal-binding</keyword>
<evidence type="ECO:0000313" key="7">
    <source>
        <dbReference type="EMBL" id="RKR82038.1"/>
    </source>
</evidence>
<dbReference type="OrthoDB" id="9804482at2"/>
<dbReference type="PROSITE" id="PS50249">
    <property type="entry name" value="MPN"/>
    <property type="match status" value="1"/>
</dbReference>
<dbReference type="Proteomes" id="UP000268007">
    <property type="component" value="Unassembled WGS sequence"/>
</dbReference>
<organism evidence="7 8">
    <name type="scientific">Mucilaginibacter gracilis</name>
    <dbReference type="NCBI Taxonomy" id="423350"/>
    <lineage>
        <taxon>Bacteria</taxon>
        <taxon>Pseudomonadati</taxon>
        <taxon>Bacteroidota</taxon>
        <taxon>Sphingobacteriia</taxon>
        <taxon>Sphingobacteriales</taxon>
        <taxon>Sphingobacteriaceae</taxon>
        <taxon>Mucilaginibacter</taxon>
    </lineage>
</organism>
<dbReference type="RefSeq" id="WP_121197675.1">
    <property type="nucleotide sequence ID" value="NZ_RBKU01000001.1"/>
</dbReference>
<comment type="caution">
    <text evidence="7">The sequence shown here is derived from an EMBL/GenBank/DDBJ whole genome shotgun (WGS) entry which is preliminary data.</text>
</comment>